<organism evidence="1 2">
    <name type="scientific">Dermacentor silvarum</name>
    <name type="common">Tick</name>
    <dbReference type="NCBI Taxonomy" id="543639"/>
    <lineage>
        <taxon>Eukaryota</taxon>
        <taxon>Metazoa</taxon>
        <taxon>Ecdysozoa</taxon>
        <taxon>Arthropoda</taxon>
        <taxon>Chelicerata</taxon>
        <taxon>Arachnida</taxon>
        <taxon>Acari</taxon>
        <taxon>Parasitiformes</taxon>
        <taxon>Ixodida</taxon>
        <taxon>Ixodoidea</taxon>
        <taxon>Ixodidae</taxon>
        <taxon>Rhipicephalinae</taxon>
        <taxon>Dermacentor</taxon>
    </lineage>
</organism>
<sequence length="2537" mass="280034">MGVVLHWERPPSRIRIALRIGRFTSRLVVVRAPLVVMLRLQGFTSPRAMLQPQGAPPPQAQMDSLHRRPYASSESWPESPPEPAPAVPPRNAYAEPPSYSETTGPMVPPAASRVNPQLIIEAPPAASTSLAAALTQRLRPRSGWQWACLALAALAATLAAALAYVAAAGPAAKPCVLLDVAAESLSASAPPPPHQHSNNNQQQQQQQHNQQQHNQQHQHNQQQPAAREPCRPPAQADAYTEVELGARLTHHLEAHDAWNVRFEQPEAAFVRFNVTAPQGARLALLARRNEPPSLTARDVAEVVATAGGHRSAVLEEVDLIHFLEPGTWFLSLINDDPLPVSLALQPSVARDVPTSCPSQCHGHGSCRLGQCHCFPGYIGLDCADSVCPVLCSGHGRLVQGRCRCEPGWKGAECAVRDDLCELPDCSGHGRCVRGRCICEPGFGGDNCERPDCPDPECGSRGACVQGRCWCKPGWRGANCSDADERLSRCLPDCSAHGVYDLEREACVCFEQWTGDDCSRGAEMRAGLRSPRPLRRRALHLRAGWTGGRCELRECDPRCLQHGQCNNGTCVCIQGWMGQHCTLDGCPDGCHSHGQCVRDGERWRCACLAGWAGRDCSVPQETQCSDKADNDKDGLVDCADSECCYRPECSESLLCLSSPEPQDILLRKQPPAVTASFYQRMKFLIEEDSVQSYSHRDEYSESQFWSAFAKSRVSVIRGRVTGKEGNGIVGIRVSVATDPQFGFTLTRNDGWFDILVNGGGAVTLQFQRNPFHPIKRTVLVPWNTIVVMGHVEMAVLGGEPAEEGGRRLQQAACEAHSYQRMQPVLYQSARPSGGCGGSAVLAESRELQETLQVPGSGLQLVYRSGQVQGYLATLHLRLTPSIIPPELRLVHLRIVVEGILFERTFEADPDIEYTFAWNKRNVYKQKVYGLARVLVSLGYEYTSCDQPIWSTQSTTLPGHDMDVSELGGWNLDVHHRYNFQQGVLQKGDGSALYLAQAPRVMALLAGTGEPRPLLCSAAECSGGPARLQRLLAPSALAAGPDGSVYLADLNLVRRVTPEGQLYTVLRLRGAGDASCQLTLSPTDGHLYVSDPERHQVLRVHSLDKVDDPDSNFDVVVGSGERCLPRDNCGDGRPALEAKLAYPKGLAVAVDNSLYVADGSSIRVVDSRGIIDTLIGDPRGRRRWRPFPCVGALPVGEAKLRWPTELAINPLDNSLHFIDDHMVLRLTSDQRLLVVAGQPVYCPQGEQDSNPLGALVSFAFGPTGELYVAEVDETDRQSVRALAPDGTLTLFAGCHQQREGCRAPGNATLAVESELRAVAALAVTSDGVVHVADLGRRQVFSALPYLPEPDEQQEYQIAQPDSHELFVFNKYGQHVVTRSLLTGKAKYTFLYNVNTSFGKLSAVTDTSGNKVAFLRDSANSLHTIETARGHKCRVHVAQDKLLESFVDPDGLQTHFLYGPGGLLASRYDATGATFHYAYDEAGRLSQLVTPSGLVRRLSFSLAPSGAASVSVGESLEVTTVRPGSVQCSRGGMAAETTTTRPYGGLLLSTPWKAAALLWEAGPHRVLEHLLPVQAGMFPMPLSQTLLWDGKPSDRRLEWRYELKLAKGAISAVERALLVNGSQYLTAEYDWVAAREIIYNGSRRPLLVVQYDSFARPVQWLPTGGSRLPLNAAYDRLGRPSGWQRGPLAQTLAYDRLGRLIEVRAADGSALRYAYEAGASQPSRVLLPSGRAFAFGYDEHGGLEHVRTPRDGARHAFLLLASIGFYRLSYTAPGGSGAYVLHLDDRGLPLLRIFPGDRGRVLYRYNALAQPTEVVFGGGKVQRNYTAAGLVRAESWSEEDVQVRHEYFYDGPLLSQCVARFYSQFQLTTAHFQYRYDSRMRMRALGVRVGTLQFPETELAFSAGGRLVQLDAFRITRDGTAGNMTLSDGTAAFSRHLDTLGRLQQSTLRVGDKELFRMELQYDTRGRVAQTRTLMRLAGGVQLRTHNFSYDADGQLTEMLGKDHWRFSYDAGGNIVTMQYMGNKIEILHDAGDHVLRFGETPFVVDGRGFVVQRGEERFAYNTRGQLVRAQRPRRGRYEVRYFYDARGRLAMRKDHLGNLTQFFYADPARPTLVTHVYNNADGRGMTLLYDERGFLVQLRVNRDSFYVACDQAGSPTLVFDRHGDALKEVYRGPYGHIIYDSAPLLYVPVDFRGGILDPLTGLVHFGERIYDSLMGRWMTPQWDHALRLRDVRDLHLYQFNRNDPVNLHPERPAGDSDQELPDWVESQGLGLSGLGLSGWPPKDEQRPFSDGDDEDDETAALPWRLPAVSGTACAARRRLRGFSQLSSVEPSALGRRRPQEGLLPRRLSRGAAPFGRGLSVSRVDGRAVVRSAERADPIRRDVFVSVFNNSHLVDLHPVLQGRDAFYFVKDSAWRFHEDVTQLQRLGAAVNTTVHQGDVSDVRLHTPHAVLNLRYGAPPDRERQRILWHAKKHALSQRWAHERQLLLADAHGAAAWSDQDKEHILRAGSAPGYRADYFHPVDAYPELADDPSNLVFRKLS</sequence>
<evidence type="ECO:0000313" key="1">
    <source>
        <dbReference type="EMBL" id="KAH7953826.1"/>
    </source>
</evidence>
<comment type="caution">
    <text evidence="1">The sequence shown here is derived from an EMBL/GenBank/DDBJ whole genome shotgun (WGS) entry which is preliminary data.</text>
</comment>
<accession>A0ACB8CXG7</accession>
<proteinExistence type="predicted"/>
<protein>
    <submittedName>
        <fullName evidence="1">Uncharacterized protein</fullName>
    </submittedName>
</protein>
<dbReference type="Proteomes" id="UP000821865">
    <property type="component" value="Chromosome 4"/>
</dbReference>
<keyword evidence="2" id="KW-1185">Reference proteome</keyword>
<name>A0ACB8CXG7_DERSI</name>
<evidence type="ECO:0000313" key="2">
    <source>
        <dbReference type="Proteomes" id="UP000821865"/>
    </source>
</evidence>
<reference evidence="1" key="1">
    <citation type="submission" date="2020-05" db="EMBL/GenBank/DDBJ databases">
        <title>Large-scale comparative analyses of tick genomes elucidate their genetic diversity and vector capacities.</title>
        <authorList>
            <person name="Jia N."/>
            <person name="Wang J."/>
            <person name="Shi W."/>
            <person name="Du L."/>
            <person name="Sun Y."/>
            <person name="Zhan W."/>
            <person name="Jiang J."/>
            <person name="Wang Q."/>
            <person name="Zhang B."/>
            <person name="Ji P."/>
            <person name="Sakyi L.B."/>
            <person name="Cui X."/>
            <person name="Yuan T."/>
            <person name="Jiang B."/>
            <person name="Yang W."/>
            <person name="Lam T.T.-Y."/>
            <person name="Chang Q."/>
            <person name="Ding S."/>
            <person name="Wang X."/>
            <person name="Zhu J."/>
            <person name="Ruan X."/>
            <person name="Zhao L."/>
            <person name="Wei J."/>
            <person name="Que T."/>
            <person name="Du C."/>
            <person name="Cheng J."/>
            <person name="Dai P."/>
            <person name="Han X."/>
            <person name="Huang E."/>
            <person name="Gao Y."/>
            <person name="Liu J."/>
            <person name="Shao H."/>
            <person name="Ye R."/>
            <person name="Li L."/>
            <person name="Wei W."/>
            <person name="Wang X."/>
            <person name="Wang C."/>
            <person name="Yang T."/>
            <person name="Huo Q."/>
            <person name="Li W."/>
            <person name="Guo W."/>
            <person name="Chen H."/>
            <person name="Zhou L."/>
            <person name="Ni X."/>
            <person name="Tian J."/>
            <person name="Zhou Y."/>
            <person name="Sheng Y."/>
            <person name="Liu T."/>
            <person name="Pan Y."/>
            <person name="Xia L."/>
            <person name="Li J."/>
            <person name="Zhao F."/>
            <person name="Cao W."/>
        </authorList>
    </citation>
    <scope>NUCLEOTIDE SEQUENCE</scope>
    <source>
        <strain evidence="1">Dsil-2018</strain>
    </source>
</reference>
<dbReference type="EMBL" id="CM023473">
    <property type="protein sequence ID" value="KAH7953826.1"/>
    <property type="molecule type" value="Genomic_DNA"/>
</dbReference>
<gene>
    <name evidence="1" type="ORF">HPB49_012685</name>
</gene>